<dbReference type="AlphaFoldDB" id="A0A0A8XXX6"/>
<accession>A0A0A8XXX6</accession>
<proteinExistence type="predicted"/>
<evidence type="ECO:0000313" key="1">
    <source>
        <dbReference type="EMBL" id="JAD18864.1"/>
    </source>
</evidence>
<reference evidence="1" key="2">
    <citation type="journal article" date="2015" name="Data Brief">
        <title>Shoot transcriptome of the giant reed, Arundo donax.</title>
        <authorList>
            <person name="Barrero R.A."/>
            <person name="Guerrero F.D."/>
            <person name="Moolhuijzen P."/>
            <person name="Goolsby J.A."/>
            <person name="Tidwell J."/>
            <person name="Bellgard S.E."/>
            <person name="Bellgard M.I."/>
        </authorList>
    </citation>
    <scope>NUCLEOTIDE SEQUENCE</scope>
    <source>
        <tissue evidence="1">Shoot tissue taken approximately 20 cm above the soil surface</tissue>
    </source>
</reference>
<protein>
    <submittedName>
        <fullName evidence="1">Uncharacterized protein</fullName>
    </submittedName>
</protein>
<name>A0A0A8XXX6_ARUDO</name>
<organism evidence="1">
    <name type="scientific">Arundo donax</name>
    <name type="common">Giant reed</name>
    <name type="synonym">Donax arundinaceus</name>
    <dbReference type="NCBI Taxonomy" id="35708"/>
    <lineage>
        <taxon>Eukaryota</taxon>
        <taxon>Viridiplantae</taxon>
        <taxon>Streptophyta</taxon>
        <taxon>Embryophyta</taxon>
        <taxon>Tracheophyta</taxon>
        <taxon>Spermatophyta</taxon>
        <taxon>Magnoliopsida</taxon>
        <taxon>Liliopsida</taxon>
        <taxon>Poales</taxon>
        <taxon>Poaceae</taxon>
        <taxon>PACMAD clade</taxon>
        <taxon>Arundinoideae</taxon>
        <taxon>Arundineae</taxon>
        <taxon>Arundo</taxon>
    </lineage>
</organism>
<sequence>MQTCVLVWTGQSYSTS</sequence>
<reference evidence="1" key="1">
    <citation type="submission" date="2014-09" db="EMBL/GenBank/DDBJ databases">
        <authorList>
            <person name="Magalhaes I.L.F."/>
            <person name="Oliveira U."/>
            <person name="Santos F.R."/>
            <person name="Vidigal T.H.D.A."/>
            <person name="Brescovit A.D."/>
            <person name="Santos A.J."/>
        </authorList>
    </citation>
    <scope>NUCLEOTIDE SEQUENCE</scope>
    <source>
        <tissue evidence="1">Shoot tissue taken approximately 20 cm above the soil surface</tissue>
    </source>
</reference>
<dbReference type="EMBL" id="GBRH01279031">
    <property type="protein sequence ID" value="JAD18864.1"/>
    <property type="molecule type" value="Transcribed_RNA"/>
</dbReference>